<feature type="compositionally biased region" description="Basic and acidic residues" evidence="4">
    <location>
        <begin position="62"/>
        <end position="78"/>
    </location>
</feature>
<evidence type="ECO:0000256" key="4">
    <source>
        <dbReference type="SAM" id="MobiDB-lite"/>
    </source>
</evidence>
<feature type="domain" description="DNA replication checkpoint mediator MRC1" evidence="5">
    <location>
        <begin position="1070"/>
        <end position="1211"/>
    </location>
</feature>
<keyword evidence="3" id="KW-0539">Nucleus</keyword>
<feature type="region of interest" description="Disordered" evidence="4">
    <location>
        <begin position="885"/>
        <end position="905"/>
    </location>
</feature>
<feature type="region of interest" description="Disordered" evidence="4">
    <location>
        <begin position="598"/>
        <end position="847"/>
    </location>
</feature>
<feature type="compositionally biased region" description="Acidic residues" evidence="4">
    <location>
        <begin position="292"/>
        <end position="307"/>
    </location>
</feature>
<feature type="compositionally biased region" description="Low complexity" evidence="4">
    <location>
        <begin position="1355"/>
        <end position="1376"/>
    </location>
</feature>
<keyword evidence="2" id="KW-0597">Phosphoprotein</keyword>
<dbReference type="PANTHER" id="PTHR14396:SF10">
    <property type="entry name" value="CLASPIN"/>
    <property type="match status" value="1"/>
</dbReference>
<proteinExistence type="predicted"/>
<feature type="compositionally biased region" description="Acidic residues" evidence="4">
    <location>
        <begin position="1079"/>
        <end position="1089"/>
    </location>
</feature>
<feature type="compositionally biased region" description="Polar residues" evidence="4">
    <location>
        <begin position="1"/>
        <end position="11"/>
    </location>
</feature>
<evidence type="ECO:0000259" key="5">
    <source>
        <dbReference type="Pfam" id="PF09444"/>
    </source>
</evidence>
<dbReference type="Pfam" id="PF09444">
    <property type="entry name" value="MRC1"/>
    <property type="match status" value="1"/>
</dbReference>
<feature type="compositionally biased region" description="Polar residues" evidence="4">
    <location>
        <begin position="101"/>
        <end position="111"/>
    </location>
</feature>
<gene>
    <name evidence="6" type="ORF">FJTKL_06509</name>
</gene>
<dbReference type="InterPro" id="IPR018564">
    <property type="entry name" value="Repl_chkpnt_MRC1_dom"/>
</dbReference>
<feature type="compositionally biased region" description="Polar residues" evidence="4">
    <location>
        <begin position="381"/>
        <end position="394"/>
    </location>
</feature>
<feature type="compositionally biased region" description="Acidic residues" evidence="4">
    <location>
        <begin position="1312"/>
        <end position="1324"/>
    </location>
</feature>
<dbReference type="PANTHER" id="PTHR14396">
    <property type="entry name" value="CLASPIN"/>
    <property type="match status" value="1"/>
</dbReference>
<feature type="compositionally biased region" description="Basic and acidic residues" evidence="4">
    <location>
        <begin position="265"/>
        <end position="286"/>
    </location>
</feature>
<feature type="compositionally biased region" description="Basic and acidic residues" evidence="4">
    <location>
        <begin position="1063"/>
        <end position="1078"/>
    </location>
</feature>
<dbReference type="Proteomes" id="UP001600888">
    <property type="component" value="Unassembled WGS sequence"/>
</dbReference>
<sequence length="1484" mass="161838">MASSQPTSPVRSPSPDRFELSPNSKLKKLLAAVDSDSDEENPRLPTKTPHFARRASPTASDRSNDAPERASSDEDAQPRGRVASRMQSGRHDARARVRDMLQNSDAKQSRTNSDDVEMTGTVATGAQGSDSEDDIVQPRGRLASRMQGGDTSTDQGTRPGPEKSAAEAIGTDQPSNGHEDAEMADGGADDEEEAVSVRPRKLKQRQRRSKTPESNLGTPQKEASPGLFVTPSKSPTSAQPSSQAEGSGSDEDVPVLKSNRFQALVEKKRNERLAREAEEARKREARAAVAEELGDDNGDDVSDISDDEGGRKLTQTQKAKTRPSRQASKKALEEMNRETQRMQRAMQLAHEAKTKKKITKATLFERFNFNPGGNATKEKLQSSSRPQIPTSAKSTDAEMRDPETPPSSPPARVEDVLGKDLVGLQSQAGVPVPQPTTARIEEQAEEDKDDFPDLMDMQAFARKPIDKGKQKAATPELDAKRPSKRQVRIKLPPMQANRVDLGSGSNQDSHDDDDLVILDAKRSKLDALFDRAPKDKTKESRSLYALRQLAHLDSPERKAHRKTDKAAMAPGELQAFLNQRARDQARLEKERRMEMLRAKGVHIQTEEERERDREQIEDMVARARREAEEIMAREREDAKKEKRASGKVDPLAWDESGSDDDYVAEAENESTAEVELSGSEEEEDDDAMVLEDDAVDQDDDEAGEQECLNQESAARPFVDEDAEDDSASEASSSGPSFVDPDEEEERHRWGASDEEADEAPAFVQARRPKKPTAIVPDDEEDEDEARALVQARRRKRPTAIISDDEDGLDVEATPRPKAHPATLTPAPKPKAVEFTPAPNSASPEVPKSVLRSANKTFIPGLPVNAGGPAGLGLTQIFAGTMDSQTMPFEGSPSQPMPTFDNFPDSQFSLKATDSADGMVLDSQRVPATQQNETQVGDNESQIQLNFTQSQTHGLESLLRDDIMTQASDLMNPTQDDGFQDWTPLKERFVEPPSATADTVVQDPSEAADLSHQSPLVQKRGRLRRKAAVASDSEEEVNGADSTTKPSAFNILQDAAAKEKKRKEREDFIKKKSKAKEMVEEQAEESEDEYAGLGGVDGEDSDDDDAASVHEMIDDKTQNNQADGLELAKFYADRARADDEKQVDKLFKDITTGMLRRKRGAGEFDLDDEDDGGEARRRMKRRQFAKMQKALFADERISKVAENPRNQAFMRTIEDIGSDEEMDFLYEPAPGDNKDSQEGSQDNQAQSTVSVVPDSQPKAAGTMGAPPKRAPAAERRTKTGKKPSDIGEIRETLSNLLDEPSGNSIISATDFGSDSEEEGDDEDDGGSSNKENANPRRSRARHAGQVVDRITLKRQGSSNVSTTSNGGRLAFAAPSSSSAGFKVPALLRRATTNSLISTGSSSASGKGGAAGAAGAAGAGSAGGFGEDAKIKSKAGKKSGISYLARENDRRKAVDEAEKRREQRKFRAVEGRSKVVGGLFGAGKFE</sequence>
<feature type="compositionally biased region" description="Polar residues" evidence="4">
    <location>
        <begin position="231"/>
        <end position="246"/>
    </location>
</feature>
<feature type="region of interest" description="Disordered" evidence="4">
    <location>
        <begin position="1200"/>
        <end position="1376"/>
    </location>
</feature>
<evidence type="ECO:0000313" key="7">
    <source>
        <dbReference type="Proteomes" id="UP001600888"/>
    </source>
</evidence>
<feature type="compositionally biased region" description="Polar residues" evidence="4">
    <location>
        <begin position="1237"/>
        <end position="1249"/>
    </location>
</feature>
<feature type="compositionally biased region" description="Basic and acidic residues" evidence="4">
    <location>
        <begin position="1270"/>
        <end position="1290"/>
    </location>
</feature>
<feature type="compositionally biased region" description="Acidic residues" evidence="4">
    <location>
        <begin position="443"/>
        <end position="453"/>
    </location>
</feature>
<reference evidence="6 7" key="1">
    <citation type="submission" date="2024-03" db="EMBL/GenBank/DDBJ databases">
        <title>A high-quality draft genome sequence of Diaporthe vaccinii, a causative agent of upright dieback and viscid rot disease in cranberry plants.</title>
        <authorList>
            <person name="Sarrasin M."/>
            <person name="Lang B.F."/>
            <person name="Burger G."/>
        </authorList>
    </citation>
    <scope>NUCLEOTIDE SEQUENCE [LARGE SCALE GENOMIC DNA]</scope>
    <source>
        <strain evidence="6 7">IS7</strain>
    </source>
</reference>
<keyword evidence="7" id="KW-1185">Reference proteome</keyword>
<feature type="compositionally biased region" description="Basic and acidic residues" evidence="4">
    <location>
        <begin position="330"/>
        <end position="341"/>
    </location>
</feature>
<feature type="region of interest" description="Disordered" evidence="4">
    <location>
        <begin position="1"/>
        <end position="512"/>
    </location>
</feature>
<dbReference type="EMBL" id="JBAWTH010000230">
    <property type="protein sequence ID" value="KAL2272510.1"/>
    <property type="molecule type" value="Genomic_DNA"/>
</dbReference>
<accession>A0ABR4DQ37</accession>
<dbReference type="InterPro" id="IPR024146">
    <property type="entry name" value="Claspin"/>
</dbReference>
<feature type="compositionally biased region" description="Acidic residues" evidence="4">
    <location>
        <begin position="1096"/>
        <end position="1105"/>
    </location>
</feature>
<name>A0ABR4DQ37_9PEZI</name>
<feature type="compositionally biased region" description="Basic and acidic residues" evidence="4">
    <location>
        <begin position="89"/>
        <end position="99"/>
    </location>
</feature>
<feature type="compositionally biased region" description="Basic residues" evidence="4">
    <location>
        <begin position="198"/>
        <end position="209"/>
    </location>
</feature>
<feature type="compositionally biased region" description="Basic and acidic residues" evidence="4">
    <location>
        <begin position="604"/>
        <end position="646"/>
    </location>
</feature>
<protein>
    <recommendedName>
        <fullName evidence="5">DNA replication checkpoint mediator MRC1 domain-containing protein</fullName>
    </recommendedName>
</protein>
<evidence type="ECO:0000256" key="3">
    <source>
        <dbReference type="ARBA" id="ARBA00023242"/>
    </source>
</evidence>
<evidence type="ECO:0000256" key="1">
    <source>
        <dbReference type="ARBA" id="ARBA00004123"/>
    </source>
</evidence>
<feature type="compositionally biased region" description="Gly residues" evidence="4">
    <location>
        <begin position="1404"/>
        <end position="1424"/>
    </location>
</feature>
<feature type="region of interest" description="Disordered" evidence="4">
    <location>
        <begin position="1395"/>
        <end position="1439"/>
    </location>
</feature>
<evidence type="ECO:0000256" key="2">
    <source>
        <dbReference type="ARBA" id="ARBA00022553"/>
    </source>
</evidence>
<feature type="region of interest" description="Disordered" evidence="4">
    <location>
        <begin position="992"/>
        <end position="1119"/>
    </location>
</feature>
<evidence type="ECO:0000313" key="6">
    <source>
        <dbReference type="EMBL" id="KAL2272510.1"/>
    </source>
</evidence>
<comment type="caution">
    <text evidence="6">The sequence shown here is derived from an EMBL/GenBank/DDBJ whole genome shotgun (WGS) entry which is preliminary data.</text>
</comment>
<comment type="subcellular location">
    <subcellularLocation>
        <location evidence="1">Nucleus</location>
    </subcellularLocation>
</comment>
<feature type="compositionally biased region" description="Basic and acidic residues" evidence="4">
    <location>
        <begin position="1106"/>
        <end position="1116"/>
    </location>
</feature>
<organism evidence="6 7">
    <name type="scientific">Diaporthe vaccinii</name>
    <dbReference type="NCBI Taxonomy" id="105482"/>
    <lineage>
        <taxon>Eukaryota</taxon>
        <taxon>Fungi</taxon>
        <taxon>Dikarya</taxon>
        <taxon>Ascomycota</taxon>
        <taxon>Pezizomycotina</taxon>
        <taxon>Sordariomycetes</taxon>
        <taxon>Sordariomycetidae</taxon>
        <taxon>Diaporthales</taxon>
        <taxon>Diaporthaceae</taxon>
        <taxon>Diaporthe</taxon>
        <taxon>Diaporthe eres species complex</taxon>
    </lineage>
</organism>
<feature type="compositionally biased region" description="Acidic residues" evidence="4">
    <location>
        <begin position="656"/>
        <end position="704"/>
    </location>
</feature>